<dbReference type="InterPro" id="IPR010427">
    <property type="entry name" value="DUF1023"/>
</dbReference>
<dbReference type="Proteomes" id="UP000823858">
    <property type="component" value="Unassembled WGS sequence"/>
</dbReference>
<gene>
    <name evidence="2" type="ORF">H9751_08975</name>
</gene>
<dbReference type="GO" id="GO:0016787">
    <property type="term" value="F:hydrolase activity"/>
    <property type="evidence" value="ECO:0007669"/>
    <property type="project" value="UniProtKB-KW"/>
</dbReference>
<dbReference type="AlphaFoldDB" id="A0A9D2TPA2"/>
<feature type="domain" description="DUF1023" evidence="1">
    <location>
        <begin position="247"/>
        <end position="387"/>
    </location>
</feature>
<evidence type="ECO:0000313" key="3">
    <source>
        <dbReference type="Proteomes" id="UP000823858"/>
    </source>
</evidence>
<accession>A0A9D2TPA2</accession>
<dbReference type="EMBL" id="DWVP01000021">
    <property type="protein sequence ID" value="HJC85662.1"/>
    <property type="molecule type" value="Genomic_DNA"/>
</dbReference>
<comment type="caution">
    <text evidence="2">The sequence shown here is derived from an EMBL/GenBank/DDBJ whole genome shotgun (WGS) entry which is preliminary data.</text>
</comment>
<dbReference type="Pfam" id="PF06259">
    <property type="entry name" value="Abhydrolase_8"/>
    <property type="match status" value="1"/>
</dbReference>
<proteinExistence type="predicted"/>
<evidence type="ECO:0000259" key="1">
    <source>
        <dbReference type="Pfam" id="PF06259"/>
    </source>
</evidence>
<protein>
    <submittedName>
        <fullName evidence="2">Alpha/beta hydrolase family protein</fullName>
    </submittedName>
</protein>
<sequence length="479" mass="47786">MNIHDIAEAPVEQARRAARSWATGKATLQTSIDALRTLGDLPSWSGQAANSMRHRIDSSAHRMHATAVAATGTSFLLEAQAGLVASAQVAVRPTLALASAAGMAVTADGTVVPGGDGGAMGVVSGVAAAVPGSPVSSLAAGATVALQAAIALVRTTDAAAGAAIDGCCAVDAAPSPTPVTISAGAAAALVADPDALAAEVSIPDTLQYTLTEAQRGQLQDAAVEARTSLALRGIDPGLVEVTVQNLNGTAVVVAGELATADRVTTLVSGVGSSDPGKITGTSSTAGRIAGPGHAVIAWHGYQAPTDAVRGALPHHAQFGAQGLRELQGNLRATTGGTTELQIVAHSYGSTVLGQAASDQSAPLEADVVHLVGSPGVGHDRADDLQLRSRDGQVGQSGVHAWLSPGDLINVPDGVGGIHGASPMSREFGADTHNGAAPEDRGGAVGKAVDGVTDLGLWARGETSGHSGYWSDELFLEKVR</sequence>
<evidence type="ECO:0000313" key="2">
    <source>
        <dbReference type="EMBL" id="HJC85662.1"/>
    </source>
</evidence>
<keyword evidence="2" id="KW-0378">Hydrolase</keyword>
<name>A0A9D2TPA2_9CORY</name>
<organism evidence="2 3">
    <name type="scientific">Candidatus Corynebacterium faecigallinarum</name>
    <dbReference type="NCBI Taxonomy" id="2838528"/>
    <lineage>
        <taxon>Bacteria</taxon>
        <taxon>Bacillati</taxon>
        <taxon>Actinomycetota</taxon>
        <taxon>Actinomycetes</taxon>
        <taxon>Mycobacteriales</taxon>
        <taxon>Corynebacteriaceae</taxon>
        <taxon>Corynebacterium</taxon>
    </lineage>
</organism>
<reference evidence="2" key="1">
    <citation type="journal article" date="2021" name="PeerJ">
        <title>Extensive microbial diversity within the chicken gut microbiome revealed by metagenomics and culture.</title>
        <authorList>
            <person name="Gilroy R."/>
            <person name="Ravi A."/>
            <person name="Getino M."/>
            <person name="Pursley I."/>
            <person name="Horton D.L."/>
            <person name="Alikhan N.F."/>
            <person name="Baker D."/>
            <person name="Gharbi K."/>
            <person name="Hall N."/>
            <person name="Watson M."/>
            <person name="Adriaenssens E.M."/>
            <person name="Foster-Nyarko E."/>
            <person name="Jarju S."/>
            <person name="Secka A."/>
            <person name="Antonio M."/>
            <person name="Oren A."/>
            <person name="Chaudhuri R.R."/>
            <person name="La Ragione R."/>
            <person name="Hildebrand F."/>
            <person name="Pallen M.J."/>
        </authorList>
    </citation>
    <scope>NUCLEOTIDE SEQUENCE</scope>
    <source>
        <strain evidence="2">ChiHjej13B12-4958</strain>
    </source>
</reference>
<reference evidence="2" key="2">
    <citation type="submission" date="2021-04" db="EMBL/GenBank/DDBJ databases">
        <authorList>
            <person name="Gilroy R."/>
        </authorList>
    </citation>
    <scope>NUCLEOTIDE SEQUENCE</scope>
    <source>
        <strain evidence="2">ChiHjej13B12-4958</strain>
    </source>
</reference>